<evidence type="ECO:0000256" key="4">
    <source>
        <dbReference type="ARBA" id="ARBA00022786"/>
    </source>
</evidence>
<dbReference type="GO" id="GO:0016567">
    <property type="term" value="P:protein ubiquitination"/>
    <property type="evidence" value="ECO:0007669"/>
    <property type="project" value="UniProtKB-UniPathway"/>
</dbReference>
<evidence type="ECO:0000256" key="5">
    <source>
        <dbReference type="ARBA" id="ARBA00022833"/>
    </source>
</evidence>
<dbReference type="SUPFAM" id="SSF57850">
    <property type="entry name" value="RING/U-box"/>
    <property type="match status" value="1"/>
</dbReference>
<dbReference type="InterPro" id="IPR050731">
    <property type="entry name" value="HRD1_E3_ubiq-ligases"/>
</dbReference>
<dbReference type="RefSeq" id="XP_033400612.1">
    <property type="nucleotide sequence ID" value="XM_033541816.1"/>
</dbReference>
<dbReference type="GO" id="GO:0036503">
    <property type="term" value="P:ERAD pathway"/>
    <property type="evidence" value="ECO:0007669"/>
    <property type="project" value="TreeGrafter"/>
</dbReference>
<accession>A0A6A6BLB1</accession>
<keyword evidence="5" id="KW-0862">Zinc</keyword>
<dbReference type="PROSITE" id="PS50089">
    <property type="entry name" value="ZF_RING_2"/>
    <property type="match status" value="1"/>
</dbReference>
<evidence type="ECO:0000313" key="9">
    <source>
        <dbReference type="Proteomes" id="UP000799438"/>
    </source>
</evidence>
<dbReference type="OrthoDB" id="3946702at2759"/>
<reference evidence="8" key="1">
    <citation type="journal article" date="2020" name="Stud. Mycol.">
        <title>101 Dothideomycetes genomes: a test case for predicting lifestyles and emergence of pathogens.</title>
        <authorList>
            <person name="Haridas S."/>
            <person name="Albert R."/>
            <person name="Binder M."/>
            <person name="Bloem J."/>
            <person name="Labutti K."/>
            <person name="Salamov A."/>
            <person name="Andreopoulos B."/>
            <person name="Baker S."/>
            <person name="Barry K."/>
            <person name="Bills G."/>
            <person name="Bluhm B."/>
            <person name="Cannon C."/>
            <person name="Castanera R."/>
            <person name="Culley D."/>
            <person name="Daum C."/>
            <person name="Ezra D."/>
            <person name="Gonzalez J."/>
            <person name="Henrissat B."/>
            <person name="Kuo A."/>
            <person name="Liang C."/>
            <person name="Lipzen A."/>
            <person name="Lutzoni F."/>
            <person name="Magnuson J."/>
            <person name="Mondo S."/>
            <person name="Nolan M."/>
            <person name="Ohm R."/>
            <person name="Pangilinan J."/>
            <person name="Park H.-J."/>
            <person name="Ramirez L."/>
            <person name="Alfaro M."/>
            <person name="Sun H."/>
            <person name="Tritt A."/>
            <person name="Yoshinaga Y."/>
            <person name="Zwiers L.-H."/>
            <person name="Turgeon B."/>
            <person name="Goodwin S."/>
            <person name="Spatafora J."/>
            <person name="Crous P."/>
            <person name="Grigoriev I."/>
        </authorList>
    </citation>
    <scope>NUCLEOTIDE SEQUENCE</scope>
    <source>
        <strain evidence="8">CBS 121167</strain>
    </source>
</reference>
<dbReference type="GO" id="GO:0008270">
    <property type="term" value="F:zinc ion binding"/>
    <property type="evidence" value="ECO:0007669"/>
    <property type="project" value="UniProtKB-KW"/>
</dbReference>
<keyword evidence="3 6" id="KW-0863">Zinc-finger</keyword>
<evidence type="ECO:0000256" key="3">
    <source>
        <dbReference type="ARBA" id="ARBA00022771"/>
    </source>
</evidence>
<dbReference type="GO" id="GO:0043161">
    <property type="term" value="P:proteasome-mediated ubiquitin-dependent protein catabolic process"/>
    <property type="evidence" value="ECO:0007669"/>
    <property type="project" value="TreeGrafter"/>
</dbReference>
<dbReference type="AlphaFoldDB" id="A0A6A6BLB1"/>
<dbReference type="GeneID" id="54299313"/>
<dbReference type="SMART" id="SM00184">
    <property type="entry name" value="RING"/>
    <property type="match status" value="1"/>
</dbReference>
<dbReference type="EMBL" id="ML995478">
    <property type="protein sequence ID" value="KAF2144900.1"/>
    <property type="molecule type" value="Genomic_DNA"/>
</dbReference>
<dbReference type="UniPathway" id="UPA00143"/>
<keyword evidence="4" id="KW-0833">Ubl conjugation pathway</keyword>
<keyword evidence="2" id="KW-0479">Metal-binding</keyword>
<organism evidence="8 9">
    <name type="scientific">Aplosporella prunicola CBS 121167</name>
    <dbReference type="NCBI Taxonomy" id="1176127"/>
    <lineage>
        <taxon>Eukaryota</taxon>
        <taxon>Fungi</taxon>
        <taxon>Dikarya</taxon>
        <taxon>Ascomycota</taxon>
        <taxon>Pezizomycotina</taxon>
        <taxon>Dothideomycetes</taxon>
        <taxon>Dothideomycetes incertae sedis</taxon>
        <taxon>Botryosphaeriales</taxon>
        <taxon>Aplosporellaceae</taxon>
        <taxon>Aplosporella</taxon>
    </lineage>
</organism>
<dbReference type="InterPro" id="IPR024766">
    <property type="entry name" value="Znf_RING_H2"/>
</dbReference>
<dbReference type="Proteomes" id="UP000799438">
    <property type="component" value="Unassembled WGS sequence"/>
</dbReference>
<feature type="domain" description="RING-type" evidence="7">
    <location>
        <begin position="30"/>
        <end position="86"/>
    </location>
</feature>
<dbReference type="PANTHER" id="PTHR22763:SF184">
    <property type="entry name" value="E3 UBIQUITIN-PROTEIN LIGASE SYNOVIOLIN"/>
    <property type="match status" value="1"/>
</dbReference>
<dbReference type="InterPro" id="IPR001841">
    <property type="entry name" value="Znf_RING"/>
</dbReference>
<dbReference type="GO" id="GO:0061630">
    <property type="term" value="F:ubiquitin protein ligase activity"/>
    <property type="evidence" value="ECO:0007669"/>
    <property type="project" value="UniProtKB-EC"/>
</dbReference>
<name>A0A6A6BLB1_9PEZI</name>
<evidence type="ECO:0000256" key="6">
    <source>
        <dbReference type="PROSITE-ProRule" id="PRU00175"/>
    </source>
</evidence>
<protein>
    <recommendedName>
        <fullName evidence="7">RING-type domain-containing protein</fullName>
    </recommendedName>
</protein>
<evidence type="ECO:0000256" key="1">
    <source>
        <dbReference type="ARBA" id="ARBA00004906"/>
    </source>
</evidence>
<proteinExistence type="predicted"/>
<dbReference type="Gene3D" id="3.30.40.10">
    <property type="entry name" value="Zinc/RING finger domain, C3HC4 (zinc finger)"/>
    <property type="match status" value="1"/>
</dbReference>
<dbReference type="InterPro" id="IPR013083">
    <property type="entry name" value="Znf_RING/FYVE/PHD"/>
</dbReference>
<dbReference type="GO" id="GO:0005789">
    <property type="term" value="C:endoplasmic reticulum membrane"/>
    <property type="evidence" value="ECO:0007669"/>
    <property type="project" value="UniProtKB-SubCell"/>
</dbReference>
<evidence type="ECO:0000313" key="8">
    <source>
        <dbReference type="EMBL" id="KAF2144900.1"/>
    </source>
</evidence>
<comment type="pathway">
    <text evidence="1">Protein modification; protein ubiquitination.</text>
</comment>
<gene>
    <name evidence="8" type="ORF">K452DRAFT_295473</name>
</gene>
<dbReference type="PANTHER" id="PTHR22763">
    <property type="entry name" value="RING ZINC FINGER PROTEIN"/>
    <property type="match status" value="1"/>
</dbReference>
<evidence type="ECO:0000256" key="2">
    <source>
        <dbReference type="ARBA" id="ARBA00022723"/>
    </source>
</evidence>
<evidence type="ECO:0000259" key="7">
    <source>
        <dbReference type="PROSITE" id="PS50089"/>
    </source>
</evidence>
<keyword evidence="9" id="KW-1185">Reference proteome</keyword>
<dbReference type="CDD" id="cd16448">
    <property type="entry name" value="RING-H2"/>
    <property type="match status" value="1"/>
</dbReference>
<dbReference type="Pfam" id="PF12678">
    <property type="entry name" value="zf-rbx1"/>
    <property type="match status" value="1"/>
</dbReference>
<sequence>MANLPTKNEFLSSGFDTLAVQEIREEDRKCGICRTPYGETDSDSEIGSEPESPVRIKACGHIFGLDCLKSWIDAGIDSSSQCPTCRAVLFNDDTESPFISLIYPWGDDSNLTVPAEAADRISEGVYGVPPRMNMEALPLMGSHDDRAFTLDHQREVLSPEELLGLLLVTRRVRARMLERDADRRTTIRTMMNFYHEQCIDLDTRLVELRRRRTALADATAIVASPWDVGSEALEMASLSIERLCEKFQDFMPEQWSNLSWSGLQHSVVHDLPSLRDELREKRLSLPQDIKGTRDKLGNVLYELGVILDKHIEGLPRLQQQLERMQDRHAEQVRHLNAATGPWVTLRADAMAINLDNMGQWLVSFMPGHFQYRDGDINLFREAVNRVVNWIREHDGEMHPVNRLHDYLDNASLVMNFDNVCVLDMVRGLIQMAIGFRVIREVEVNGAVFGD</sequence>